<dbReference type="GO" id="GO:0005737">
    <property type="term" value="C:cytoplasm"/>
    <property type="evidence" value="ECO:0007669"/>
    <property type="project" value="InterPro"/>
</dbReference>
<dbReference type="PANTHER" id="PTHR11963">
    <property type="entry name" value="LEUCINE AMINOPEPTIDASE-RELATED"/>
    <property type="match status" value="1"/>
</dbReference>
<keyword evidence="5" id="KW-0464">Manganese</keyword>
<dbReference type="SUPFAM" id="SSF52949">
    <property type="entry name" value="Macro domain-like"/>
    <property type="match status" value="1"/>
</dbReference>
<dbReference type="InterPro" id="IPR043472">
    <property type="entry name" value="Macro_dom-like"/>
</dbReference>
<dbReference type="InterPro" id="IPR000819">
    <property type="entry name" value="Peptidase_M17_C"/>
</dbReference>
<evidence type="ECO:0000259" key="6">
    <source>
        <dbReference type="PROSITE" id="PS00631"/>
    </source>
</evidence>
<dbReference type="AlphaFoldDB" id="A0A1H6JKL0"/>
<accession>A0A1H6JKL0</accession>
<evidence type="ECO:0000256" key="1">
    <source>
        <dbReference type="ARBA" id="ARBA00009528"/>
    </source>
</evidence>
<dbReference type="PROSITE" id="PS00631">
    <property type="entry name" value="CYTOSOL_AP"/>
    <property type="match status" value="1"/>
</dbReference>
<feature type="domain" description="Cytosol aminopeptidase" evidence="6">
    <location>
        <begin position="319"/>
        <end position="326"/>
    </location>
</feature>
<dbReference type="Pfam" id="PF00883">
    <property type="entry name" value="Peptidase_M17"/>
    <property type="match status" value="1"/>
</dbReference>
<dbReference type="EMBL" id="FNWO01000017">
    <property type="protein sequence ID" value="SEH61044.1"/>
    <property type="molecule type" value="Genomic_DNA"/>
</dbReference>
<comment type="similarity">
    <text evidence="1">Belongs to the peptidase M17 family.</text>
</comment>
<proteinExistence type="inferred from homology"/>
<dbReference type="CDD" id="cd00433">
    <property type="entry name" value="Peptidase_M17"/>
    <property type="match status" value="1"/>
</dbReference>
<dbReference type="GO" id="GO:0030145">
    <property type="term" value="F:manganese ion binding"/>
    <property type="evidence" value="ECO:0007669"/>
    <property type="project" value="InterPro"/>
</dbReference>
<evidence type="ECO:0000313" key="8">
    <source>
        <dbReference type="Proteomes" id="UP000182983"/>
    </source>
</evidence>
<dbReference type="OrthoDB" id="9809354at2"/>
<dbReference type="Proteomes" id="UP000182983">
    <property type="component" value="Unassembled WGS sequence"/>
</dbReference>
<keyword evidence="3" id="KW-0645">Protease</keyword>
<keyword evidence="2 7" id="KW-0031">Aminopeptidase</keyword>
<dbReference type="GO" id="GO:0070006">
    <property type="term" value="F:metalloaminopeptidase activity"/>
    <property type="evidence" value="ECO:0007669"/>
    <property type="project" value="InterPro"/>
</dbReference>
<evidence type="ECO:0000313" key="7">
    <source>
        <dbReference type="EMBL" id="SEH61044.1"/>
    </source>
</evidence>
<evidence type="ECO:0000256" key="4">
    <source>
        <dbReference type="ARBA" id="ARBA00022801"/>
    </source>
</evidence>
<keyword evidence="4" id="KW-0378">Hydrolase</keyword>
<dbReference type="InterPro" id="IPR048816">
    <property type="entry name" value="Peptidase_M17_N_1"/>
</dbReference>
<dbReference type="PRINTS" id="PR00481">
    <property type="entry name" value="LAMNOPPTDASE"/>
</dbReference>
<evidence type="ECO:0000256" key="3">
    <source>
        <dbReference type="ARBA" id="ARBA00022670"/>
    </source>
</evidence>
<dbReference type="Gene3D" id="3.40.630.10">
    <property type="entry name" value="Zn peptidases"/>
    <property type="match status" value="1"/>
</dbReference>
<evidence type="ECO:0000256" key="5">
    <source>
        <dbReference type="ARBA" id="ARBA00023211"/>
    </source>
</evidence>
<sequence length="479" mass="50265">MTVGGRGTVTEHLIEQDTETKPVALVPLTKTQLGPWLDSHDSARTWVEAVGFSAEAGSLCLLPGPDGGLAAALAGLADPAEDPWSLAALPARLPPGRYRLDPEPDTPRAASWAALGWTLAGYSFDRYKSAPRRDGPDLVWPSLADRGWVARCAEATRLVRDLVNLPAADLGPAELAGASEALAARFGATCRTIVGDGLLAENYPAVYTVGRAASTARRPRLIDLTWGDPEAPRVTLVGKGVCFDSGGLDLKPSSSMKLMKKDMGGAAHVLGLALMIMDAKLPVRLRVLIPAVENAVSAEAMRPLDVLTTRKGLTVEIGNTDAEGRLILADALTEAAGDAPEMLIDIATLTGAARTALGPDLPALFSNDDRLAEDILAAGRAEADPLWRLPLHAPYRRLLDSKVADIASVSDGPYAGAITAALFLQEFVGPGLAWAHLDVMAWNGAARPGRPEGGEALALRALFAVIAARYPARSDTDAG</sequence>
<reference evidence="8" key="1">
    <citation type="submission" date="2016-10" db="EMBL/GenBank/DDBJ databases">
        <authorList>
            <person name="Varghese N."/>
            <person name="Submissions S."/>
        </authorList>
    </citation>
    <scope>NUCLEOTIDE SEQUENCE [LARGE SCALE GENOMIC DNA]</scope>
    <source>
        <strain evidence="8">DSM 13234</strain>
    </source>
</reference>
<dbReference type="Pfam" id="PF21337">
    <property type="entry name" value="Peptidase_M17_N_1"/>
    <property type="match status" value="1"/>
</dbReference>
<gene>
    <name evidence="7" type="ORF">SAMN04244559_03143</name>
</gene>
<dbReference type="GO" id="GO:0006508">
    <property type="term" value="P:proteolysis"/>
    <property type="evidence" value="ECO:0007669"/>
    <property type="project" value="UniProtKB-KW"/>
</dbReference>
<dbReference type="SUPFAM" id="SSF53187">
    <property type="entry name" value="Zn-dependent exopeptidases"/>
    <property type="match status" value="1"/>
</dbReference>
<organism evidence="7 8">
    <name type="scientific">Magnetospirillum fulvum</name>
    <name type="common">Rhodospirillum fulvum</name>
    <dbReference type="NCBI Taxonomy" id="1082"/>
    <lineage>
        <taxon>Bacteria</taxon>
        <taxon>Pseudomonadati</taxon>
        <taxon>Pseudomonadota</taxon>
        <taxon>Alphaproteobacteria</taxon>
        <taxon>Rhodospirillales</taxon>
        <taxon>Rhodospirillaceae</taxon>
        <taxon>Magnetospirillum</taxon>
    </lineage>
</organism>
<dbReference type="InterPro" id="IPR011356">
    <property type="entry name" value="Leucine_aapep/pepB"/>
</dbReference>
<evidence type="ECO:0000256" key="2">
    <source>
        <dbReference type="ARBA" id="ARBA00022438"/>
    </source>
</evidence>
<name>A0A1H6JKL0_MAGFU</name>
<protein>
    <submittedName>
        <fullName evidence="7">Leucyl aminopeptidase</fullName>
    </submittedName>
</protein>
<dbReference type="PANTHER" id="PTHR11963:SF20">
    <property type="entry name" value="PEPTIDASE B"/>
    <property type="match status" value="1"/>
</dbReference>
<keyword evidence="8" id="KW-1185">Reference proteome</keyword>
<dbReference type="Gene3D" id="3.40.220.10">
    <property type="entry name" value="Leucine Aminopeptidase, subunit E, domain 1"/>
    <property type="match status" value="1"/>
</dbReference>